<protein>
    <submittedName>
        <fullName evidence="1">Uncharacterized protein</fullName>
    </submittedName>
</protein>
<reference evidence="1 2" key="1">
    <citation type="journal article" date="2008" name="PLoS Genet.">
        <title>Genomic islands in the pathogenic filamentous fungus Aspergillus fumigatus.</title>
        <authorList>
            <person name="Fedorova N.D."/>
            <person name="Khaldi N."/>
            <person name="Joardar V.S."/>
            <person name="Maiti R."/>
            <person name="Amedeo P."/>
            <person name="Anderson M.J."/>
            <person name="Crabtree J."/>
            <person name="Silva J.C."/>
            <person name="Badger J.H."/>
            <person name="Albarraq A."/>
            <person name="Angiuoli S."/>
            <person name="Bussey H."/>
            <person name="Bowyer P."/>
            <person name="Cotty P.J."/>
            <person name="Dyer P.S."/>
            <person name="Egan A."/>
            <person name="Galens K."/>
            <person name="Fraser-Liggett C.M."/>
            <person name="Haas B.J."/>
            <person name="Inman J.M."/>
            <person name="Kent R."/>
            <person name="Lemieux S."/>
            <person name="Malavazi I."/>
            <person name="Orvis J."/>
            <person name="Roemer T."/>
            <person name="Ronning C.M."/>
            <person name="Sundaram J.P."/>
            <person name="Sutton G."/>
            <person name="Turner G."/>
            <person name="Venter J.C."/>
            <person name="White O.R."/>
            <person name="Whitty B.R."/>
            <person name="Youngman P."/>
            <person name="Wolfe K.H."/>
            <person name="Goldman G.H."/>
            <person name="Wortman J.R."/>
            <person name="Jiang B."/>
            <person name="Denning D.W."/>
            <person name="Nierman W.C."/>
        </authorList>
    </citation>
    <scope>NUCLEOTIDE SEQUENCE [LARGE SCALE GENOMIC DNA]</scope>
    <source>
        <strain evidence="2">ATCC 1007 / CBS 513.65 / DSM 816 / NCTC 3887 / NRRL 1</strain>
    </source>
</reference>
<dbReference type="GeneID" id="4702095"/>
<dbReference type="Pfam" id="PF12658">
    <property type="entry name" value="Ten1"/>
    <property type="match status" value="1"/>
</dbReference>
<evidence type="ECO:0000313" key="2">
    <source>
        <dbReference type="Proteomes" id="UP000006701"/>
    </source>
</evidence>
<dbReference type="VEuPathDB" id="FungiDB:ACLA_028160"/>
<gene>
    <name evidence="1" type="ORF">ACLA_028160</name>
</gene>
<organism evidence="1 2">
    <name type="scientific">Aspergillus clavatus (strain ATCC 1007 / CBS 513.65 / DSM 816 / NCTC 3887 / NRRL 1 / QM 1276 / 107)</name>
    <dbReference type="NCBI Taxonomy" id="344612"/>
    <lineage>
        <taxon>Eukaryota</taxon>
        <taxon>Fungi</taxon>
        <taxon>Dikarya</taxon>
        <taxon>Ascomycota</taxon>
        <taxon>Pezizomycotina</taxon>
        <taxon>Eurotiomycetes</taxon>
        <taxon>Eurotiomycetidae</taxon>
        <taxon>Eurotiales</taxon>
        <taxon>Aspergillaceae</taxon>
        <taxon>Aspergillus</taxon>
        <taxon>Aspergillus subgen. Fumigati</taxon>
    </lineage>
</organism>
<dbReference type="InterPro" id="IPR012340">
    <property type="entry name" value="NA-bd_OB-fold"/>
</dbReference>
<dbReference type="Gene3D" id="2.40.50.140">
    <property type="entry name" value="Nucleic acid-binding proteins"/>
    <property type="match status" value="1"/>
</dbReference>
<dbReference type="HOGENOM" id="CLU_102601_1_1_1"/>
<name>A1CR20_ASPCL</name>
<accession>A1CR20</accession>
<evidence type="ECO:0000313" key="1">
    <source>
        <dbReference type="EMBL" id="EAW08091.1"/>
    </source>
</evidence>
<dbReference type="OMA" id="AFLCTHS"/>
<dbReference type="OrthoDB" id="5275361at2759"/>
<dbReference type="EMBL" id="DS027059">
    <property type="protein sequence ID" value="EAW08091.1"/>
    <property type="molecule type" value="Genomic_DNA"/>
</dbReference>
<keyword evidence="2" id="KW-1185">Reference proteome</keyword>
<dbReference type="GO" id="GO:0043047">
    <property type="term" value="F:single-stranded telomeric DNA binding"/>
    <property type="evidence" value="ECO:0007669"/>
    <property type="project" value="InterPro"/>
</dbReference>
<dbReference type="InterPro" id="IPR024222">
    <property type="entry name" value="Ten1_fungal"/>
</dbReference>
<dbReference type="GO" id="GO:0016233">
    <property type="term" value="P:telomere capping"/>
    <property type="evidence" value="ECO:0007669"/>
    <property type="project" value="InterPro"/>
</dbReference>
<sequence>MLTTLSVRTYHIPTGHLLLEHNYPRGKSARVAVDINAVLDSVTSEELRVGSWVHVLGYVRRYINESNAPFAAKIAGPVYVDAVVVFSAGAIVLGDYERILRDAQEVDRRVARPA</sequence>
<dbReference type="AlphaFoldDB" id="A1CR20"/>
<proteinExistence type="predicted"/>
<dbReference type="eggNOG" id="ENOG502SESG">
    <property type="taxonomic scope" value="Eukaryota"/>
</dbReference>
<dbReference type="GO" id="GO:1990879">
    <property type="term" value="C:CST complex"/>
    <property type="evidence" value="ECO:0007669"/>
    <property type="project" value="InterPro"/>
</dbReference>
<dbReference type="Proteomes" id="UP000006701">
    <property type="component" value="Unassembled WGS sequence"/>
</dbReference>
<dbReference type="RefSeq" id="XP_001269517.1">
    <property type="nucleotide sequence ID" value="XM_001269516.1"/>
</dbReference>
<dbReference type="KEGG" id="act:ACLA_028160"/>